<organism evidence="1 2">
    <name type="scientific">Dermacentor silvarum</name>
    <name type="common">Tick</name>
    <dbReference type="NCBI Taxonomy" id="543639"/>
    <lineage>
        <taxon>Eukaryota</taxon>
        <taxon>Metazoa</taxon>
        <taxon>Ecdysozoa</taxon>
        <taxon>Arthropoda</taxon>
        <taxon>Chelicerata</taxon>
        <taxon>Arachnida</taxon>
        <taxon>Acari</taxon>
        <taxon>Parasitiformes</taxon>
        <taxon>Ixodida</taxon>
        <taxon>Ixodoidea</taxon>
        <taxon>Ixodidae</taxon>
        <taxon>Rhipicephalinae</taxon>
        <taxon>Dermacentor</taxon>
    </lineage>
</organism>
<comment type="caution">
    <text evidence="1">The sequence shown here is derived from an EMBL/GenBank/DDBJ whole genome shotgun (WGS) entry which is preliminary data.</text>
</comment>
<evidence type="ECO:0000313" key="2">
    <source>
        <dbReference type="Proteomes" id="UP000821865"/>
    </source>
</evidence>
<evidence type="ECO:0000313" key="1">
    <source>
        <dbReference type="EMBL" id="KAH7958848.1"/>
    </source>
</evidence>
<sequence>MPWYVTSLSLSSCIATSSSSPPPASPSPPPQSSTPPLGVPGVKPSLSEPWWPALCAYVMAWMAFYWVTELLPLPVTSLMPVVLFPLLDILPVEETTHFYFNDLGTVIFGSLLVVLGVKKTGLAKRIALRILYFVGTRSSRLLFVFMVICASLSMWLPNTSVTALVAPVAMAIVDQMKVTTKLKRRSLTRQSSSPQSVAYKKALEAIRISLSGLPDELIGRLQTEMVLSTAYSTSIGGFGTLSGTFPNLILKHLYEQLSTSIGRFPDAPPITESSWMAANMPAMITCLMFAWCCSNQRIKSIRTQELLVQVVLFCLGITWLNLPTGDLSWGESSMEPRNKIGLGVPTLVAGMVMFAIPRHQPRSFRPGLPYSPWKPVLTWQESCPHCHWGLLFLVSGGLTFARASQESGLSGELVRWMEALNGLNSTGVLTVLCLVSASLTEFFSNSAVSAVMLPVVLETIGHGLFLTALCVSVVIILTTTWARFVLDLYDFPTWAMDNATSYFHNSTGSAEDEISLVRY</sequence>
<protein>
    <submittedName>
        <fullName evidence="1">Uncharacterized protein</fullName>
    </submittedName>
</protein>
<name>A0ACB8D386_DERSI</name>
<proteinExistence type="predicted"/>
<gene>
    <name evidence="1" type="ORF">HPB49_005810</name>
</gene>
<accession>A0ACB8D386</accession>
<reference evidence="1" key="1">
    <citation type="submission" date="2020-05" db="EMBL/GenBank/DDBJ databases">
        <title>Large-scale comparative analyses of tick genomes elucidate their genetic diversity and vector capacities.</title>
        <authorList>
            <person name="Jia N."/>
            <person name="Wang J."/>
            <person name="Shi W."/>
            <person name="Du L."/>
            <person name="Sun Y."/>
            <person name="Zhan W."/>
            <person name="Jiang J."/>
            <person name="Wang Q."/>
            <person name="Zhang B."/>
            <person name="Ji P."/>
            <person name="Sakyi L.B."/>
            <person name="Cui X."/>
            <person name="Yuan T."/>
            <person name="Jiang B."/>
            <person name="Yang W."/>
            <person name="Lam T.T.-Y."/>
            <person name="Chang Q."/>
            <person name="Ding S."/>
            <person name="Wang X."/>
            <person name="Zhu J."/>
            <person name="Ruan X."/>
            <person name="Zhao L."/>
            <person name="Wei J."/>
            <person name="Que T."/>
            <person name="Du C."/>
            <person name="Cheng J."/>
            <person name="Dai P."/>
            <person name="Han X."/>
            <person name="Huang E."/>
            <person name="Gao Y."/>
            <person name="Liu J."/>
            <person name="Shao H."/>
            <person name="Ye R."/>
            <person name="Li L."/>
            <person name="Wei W."/>
            <person name="Wang X."/>
            <person name="Wang C."/>
            <person name="Yang T."/>
            <person name="Huo Q."/>
            <person name="Li W."/>
            <person name="Guo W."/>
            <person name="Chen H."/>
            <person name="Zhou L."/>
            <person name="Ni X."/>
            <person name="Tian J."/>
            <person name="Zhou Y."/>
            <person name="Sheng Y."/>
            <person name="Liu T."/>
            <person name="Pan Y."/>
            <person name="Xia L."/>
            <person name="Li J."/>
            <person name="Zhao F."/>
            <person name="Cao W."/>
        </authorList>
    </citation>
    <scope>NUCLEOTIDE SEQUENCE</scope>
    <source>
        <strain evidence="1">Dsil-2018</strain>
    </source>
</reference>
<dbReference type="Proteomes" id="UP000821865">
    <property type="component" value="Chromosome 3"/>
</dbReference>
<keyword evidence="2" id="KW-1185">Reference proteome</keyword>
<dbReference type="EMBL" id="CM023472">
    <property type="protein sequence ID" value="KAH7958848.1"/>
    <property type="molecule type" value="Genomic_DNA"/>
</dbReference>